<name>A0AAU7FAA8_9NEIS</name>
<protein>
    <submittedName>
        <fullName evidence="4">PspA/IM30 family protein</fullName>
    </submittedName>
</protein>
<evidence type="ECO:0000256" key="1">
    <source>
        <dbReference type="ARBA" id="ARBA00043985"/>
    </source>
</evidence>
<dbReference type="Pfam" id="PF04012">
    <property type="entry name" value="PspA_IM30"/>
    <property type="match status" value="1"/>
</dbReference>
<dbReference type="PANTHER" id="PTHR31088">
    <property type="entry name" value="MEMBRANE-ASSOCIATED PROTEIN VIPP1, CHLOROPLASTIC"/>
    <property type="match status" value="1"/>
</dbReference>
<dbReference type="InterPro" id="IPR007157">
    <property type="entry name" value="PspA_VIPP1"/>
</dbReference>
<feature type="coiled-coil region" evidence="2">
    <location>
        <begin position="117"/>
        <end position="144"/>
    </location>
</feature>
<feature type="coiled-coil region" evidence="2">
    <location>
        <begin position="42"/>
        <end position="83"/>
    </location>
</feature>
<dbReference type="AlphaFoldDB" id="A0AAU7FAA8"/>
<evidence type="ECO:0000313" key="4">
    <source>
        <dbReference type="EMBL" id="XBM00862.1"/>
    </source>
</evidence>
<gene>
    <name evidence="4" type="ORF">ABHF33_00845</name>
</gene>
<sequence length="251" mass="27347">MSVFSKILTALRGSAREIGESVVDNNATRIYEQEIYESKAALAKAKQDLTLVMAQEKAAQREVERLNKEVSRFEEHALAALDKDQEQLAIEVAGKIAELESERALQEKAASEFAQHIANLKELIQQAGARIREHERELAVAKTTESVYRATESISQSMGSGASKLGNARESLDRIKQRHTEMADRMKAAEELDAELGSKALEKKLAAAGIGEQANQQNNVLARLQAQRKASQPAAPTTAQPPATDDGQAAT</sequence>
<dbReference type="EMBL" id="CP157355">
    <property type="protein sequence ID" value="XBM00862.1"/>
    <property type="molecule type" value="Genomic_DNA"/>
</dbReference>
<feature type="region of interest" description="Disordered" evidence="3">
    <location>
        <begin position="222"/>
        <end position="251"/>
    </location>
</feature>
<feature type="compositionally biased region" description="Low complexity" evidence="3">
    <location>
        <begin position="232"/>
        <end position="244"/>
    </location>
</feature>
<dbReference type="PANTHER" id="PTHR31088:SF9">
    <property type="entry name" value="PHAGE SHOCK PROTEIN A"/>
    <property type="match status" value="1"/>
</dbReference>
<comment type="similarity">
    <text evidence="1">Belongs to the PspA/Vipp/IM30 family.</text>
</comment>
<evidence type="ECO:0000256" key="2">
    <source>
        <dbReference type="SAM" id="Coils"/>
    </source>
</evidence>
<dbReference type="KEGG" id="cmav:ABHF33_00845"/>
<keyword evidence="2" id="KW-0175">Coiled coil</keyword>
<reference evidence="4" key="1">
    <citation type="submission" date="2024-05" db="EMBL/GenBank/DDBJ databases">
        <authorList>
            <person name="Yang L."/>
            <person name="Pan L."/>
        </authorList>
    </citation>
    <scope>NUCLEOTIDE SEQUENCE</scope>
    <source>
        <strain evidence="4">FCG-7</strain>
    </source>
</reference>
<proteinExistence type="inferred from homology"/>
<organism evidence="4">
    <name type="scientific">Chitinibacter mangrovi</name>
    <dbReference type="NCBI Taxonomy" id="3153927"/>
    <lineage>
        <taxon>Bacteria</taxon>
        <taxon>Pseudomonadati</taxon>
        <taxon>Pseudomonadota</taxon>
        <taxon>Betaproteobacteria</taxon>
        <taxon>Neisseriales</taxon>
        <taxon>Chitinibacteraceae</taxon>
        <taxon>Chitinibacter</taxon>
    </lineage>
</organism>
<accession>A0AAU7FAA8</accession>
<dbReference type="RefSeq" id="WP_348945189.1">
    <property type="nucleotide sequence ID" value="NZ_CP157355.1"/>
</dbReference>
<evidence type="ECO:0000256" key="3">
    <source>
        <dbReference type="SAM" id="MobiDB-lite"/>
    </source>
</evidence>